<dbReference type="PANTHER" id="PTHR32552:SF81">
    <property type="entry name" value="TONB-DEPENDENT OUTER MEMBRANE RECEPTOR"/>
    <property type="match status" value="1"/>
</dbReference>
<keyword evidence="5 11" id="KW-0812">Transmembrane</keyword>
<evidence type="ECO:0000256" key="6">
    <source>
        <dbReference type="ARBA" id="ARBA00023004"/>
    </source>
</evidence>
<accession>A0ABV7HSH8</accession>
<keyword evidence="6" id="KW-0408">Iron</keyword>
<evidence type="ECO:0000256" key="2">
    <source>
        <dbReference type="ARBA" id="ARBA00022448"/>
    </source>
</evidence>
<proteinExistence type="inferred from homology"/>
<dbReference type="InterPro" id="IPR036942">
    <property type="entry name" value="Beta-barrel_TonB_sf"/>
</dbReference>
<evidence type="ECO:0000256" key="9">
    <source>
        <dbReference type="ARBA" id="ARBA00023136"/>
    </source>
</evidence>
<evidence type="ECO:0000256" key="1">
    <source>
        <dbReference type="ARBA" id="ARBA00004571"/>
    </source>
</evidence>
<evidence type="ECO:0000256" key="7">
    <source>
        <dbReference type="ARBA" id="ARBA00023065"/>
    </source>
</evidence>
<dbReference type="PROSITE" id="PS52016">
    <property type="entry name" value="TONB_DEPENDENT_REC_3"/>
    <property type="match status" value="1"/>
</dbReference>
<evidence type="ECO:0000256" key="12">
    <source>
        <dbReference type="RuleBase" id="RU003357"/>
    </source>
</evidence>
<dbReference type="InterPro" id="IPR012910">
    <property type="entry name" value="Plug_dom"/>
</dbReference>
<dbReference type="InterPro" id="IPR039426">
    <property type="entry name" value="TonB-dep_rcpt-like"/>
</dbReference>
<gene>
    <name evidence="16" type="ORF">ACFOEB_11015</name>
</gene>
<name>A0ABV7HSH8_9GAMM</name>
<keyword evidence="2 11" id="KW-0813">Transport</keyword>
<organism evidence="16 17">
    <name type="scientific">Gilvimarinus japonicus</name>
    <dbReference type="NCBI Taxonomy" id="1796469"/>
    <lineage>
        <taxon>Bacteria</taxon>
        <taxon>Pseudomonadati</taxon>
        <taxon>Pseudomonadota</taxon>
        <taxon>Gammaproteobacteria</taxon>
        <taxon>Cellvibrionales</taxon>
        <taxon>Cellvibrionaceae</taxon>
        <taxon>Gilvimarinus</taxon>
    </lineage>
</organism>
<protein>
    <submittedName>
        <fullName evidence="16">TonB-dependent receptor</fullName>
    </submittedName>
</protein>
<evidence type="ECO:0000259" key="14">
    <source>
        <dbReference type="Pfam" id="PF00593"/>
    </source>
</evidence>
<dbReference type="PANTHER" id="PTHR32552">
    <property type="entry name" value="FERRICHROME IRON RECEPTOR-RELATED"/>
    <property type="match status" value="1"/>
</dbReference>
<evidence type="ECO:0000256" key="10">
    <source>
        <dbReference type="ARBA" id="ARBA00023237"/>
    </source>
</evidence>
<feature type="compositionally biased region" description="Basic and acidic residues" evidence="13">
    <location>
        <begin position="1"/>
        <end position="14"/>
    </location>
</feature>
<keyword evidence="9 11" id="KW-0472">Membrane</keyword>
<dbReference type="InterPro" id="IPR000531">
    <property type="entry name" value="Beta-barrel_TonB"/>
</dbReference>
<dbReference type="Gene3D" id="2.40.170.20">
    <property type="entry name" value="TonB-dependent receptor, beta-barrel domain"/>
    <property type="match status" value="1"/>
</dbReference>
<dbReference type="Proteomes" id="UP001595548">
    <property type="component" value="Unassembled WGS sequence"/>
</dbReference>
<evidence type="ECO:0000256" key="5">
    <source>
        <dbReference type="ARBA" id="ARBA00022692"/>
    </source>
</evidence>
<dbReference type="Pfam" id="PF00593">
    <property type="entry name" value="TonB_dep_Rec_b-barrel"/>
    <property type="match status" value="1"/>
</dbReference>
<evidence type="ECO:0000313" key="17">
    <source>
        <dbReference type="Proteomes" id="UP001595548"/>
    </source>
</evidence>
<evidence type="ECO:0000259" key="15">
    <source>
        <dbReference type="Pfam" id="PF07715"/>
    </source>
</evidence>
<feature type="domain" description="TonB-dependent receptor-like beta-barrel" evidence="14">
    <location>
        <begin position="294"/>
        <end position="736"/>
    </location>
</feature>
<keyword evidence="4" id="KW-0410">Iron transport</keyword>
<feature type="region of interest" description="Disordered" evidence="13">
    <location>
        <begin position="1"/>
        <end position="28"/>
    </location>
</feature>
<dbReference type="SUPFAM" id="SSF56935">
    <property type="entry name" value="Porins"/>
    <property type="match status" value="1"/>
</dbReference>
<comment type="subcellular location">
    <subcellularLocation>
        <location evidence="1 11">Cell outer membrane</location>
        <topology evidence="1 11">Multi-pass membrane protein</topology>
    </subcellularLocation>
</comment>
<comment type="caution">
    <text evidence="16">The sequence shown here is derived from an EMBL/GenBank/DDBJ whole genome shotgun (WGS) entry which is preliminary data.</text>
</comment>
<evidence type="ECO:0000256" key="13">
    <source>
        <dbReference type="SAM" id="MobiDB-lite"/>
    </source>
</evidence>
<keyword evidence="16" id="KW-0675">Receptor</keyword>
<keyword evidence="8 12" id="KW-0798">TonB box</keyword>
<evidence type="ECO:0000256" key="3">
    <source>
        <dbReference type="ARBA" id="ARBA00022452"/>
    </source>
</evidence>
<keyword evidence="17" id="KW-1185">Reference proteome</keyword>
<evidence type="ECO:0000256" key="8">
    <source>
        <dbReference type="ARBA" id="ARBA00023077"/>
    </source>
</evidence>
<keyword evidence="10 11" id="KW-0998">Cell outer membrane</keyword>
<dbReference type="EMBL" id="JBHRTL010000006">
    <property type="protein sequence ID" value="MFC3155731.1"/>
    <property type="molecule type" value="Genomic_DNA"/>
</dbReference>
<keyword evidence="3 11" id="KW-1134">Transmembrane beta strand</keyword>
<dbReference type="Pfam" id="PF07715">
    <property type="entry name" value="Plug"/>
    <property type="match status" value="1"/>
</dbReference>
<sequence length="774" mass="85915">MKAADQPHRFDHTTHASAPPTPSEGHLSRRLPMSRLALCIACSLPWASAALGESKSTNMTSSELSIEEIIVTSTKRSQSRDDFAGSVTVFDQQWLAQQQPLTLQALAGNTPGFNIIDTGSRNPSPLVIRGLRFAGVDANDLGGDGGSVARYIDDIPLESYYLPPDLQVLDLKQVEVLKGPQGTLYGSSSLSGVVRYETNKPDLEEYSTQLNASVSDTAHSDDTGHSVGLVSNLPIAAGKAAARLVLNQDEVAGFIDNDYLLSGPENDINDERGKQARLSLRWKPVDALTLDGSYHYQDRFVGDRQASNEPFTDDPYGASSRYLQPADTKVEMASISARYEFEHVAATAIHSRYDYTTQRQADQTDFLLGYGEFYSSYDNFSALTQSDFDVTKSSTDLRLASRDDSAPWQWLVGAFYSEDDIEGDIVDLTPGLDKFWGVEDEPLDYYGEQTEHLTETAIYGESTYRFGSRWQVTLGGRYYEQDDDLQTCSMFPLYDRLDGYEPALVCDADNESDDGFLWKASAQYHAQFGSRFYAVYSEGFRRGGSNALPVYIEQNRTYQPDYAEHYELGFLSGDLWQNATVNASLYTIDWQDIQQSATVEYYPVTINAGAARSIGVELEGRFNLSDHWGLQWGAAYNDATLRIPADDAFDLATPGQSGDRLPGSPRKQWNIGLDSEHQFDAFQVDTLISVMSLGEITTALNSNIANYERLPGFTLLNAHVGAQWGNWYWAVDATNLTDERAITGSRHESEYGPQGRFDIITRPRTLALSVRITL</sequence>
<evidence type="ECO:0000313" key="16">
    <source>
        <dbReference type="EMBL" id="MFC3155731.1"/>
    </source>
</evidence>
<keyword evidence="7" id="KW-0406">Ion transport</keyword>
<evidence type="ECO:0000256" key="4">
    <source>
        <dbReference type="ARBA" id="ARBA00022496"/>
    </source>
</evidence>
<comment type="similarity">
    <text evidence="11 12">Belongs to the TonB-dependent receptor family.</text>
</comment>
<feature type="domain" description="TonB-dependent receptor plug" evidence="15">
    <location>
        <begin position="81"/>
        <end position="193"/>
    </location>
</feature>
<reference evidence="17" key="1">
    <citation type="journal article" date="2019" name="Int. J. Syst. Evol. Microbiol.">
        <title>The Global Catalogue of Microorganisms (GCM) 10K type strain sequencing project: providing services to taxonomists for standard genome sequencing and annotation.</title>
        <authorList>
            <consortium name="The Broad Institute Genomics Platform"/>
            <consortium name="The Broad Institute Genome Sequencing Center for Infectious Disease"/>
            <person name="Wu L."/>
            <person name="Ma J."/>
        </authorList>
    </citation>
    <scope>NUCLEOTIDE SEQUENCE [LARGE SCALE GENOMIC DNA]</scope>
    <source>
        <strain evidence="17">KCTC 52141</strain>
    </source>
</reference>
<dbReference type="RefSeq" id="WP_382416602.1">
    <property type="nucleotide sequence ID" value="NZ_AP031500.1"/>
</dbReference>
<evidence type="ECO:0000256" key="11">
    <source>
        <dbReference type="PROSITE-ProRule" id="PRU01360"/>
    </source>
</evidence>